<dbReference type="SUPFAM" id="SSF103481">
    <property type="entry name" value="Multidrug resistance efflux transporter EmrE"/>
    <property type="match status" value="2"/>
</dbReference>
<evidence type="ECO:0000313" key="4">
    <source>
        <dbReference type="Proteomes" id="UP000553766"/>
    </source>
</evidence>
<keyword evidence="1" id="KW-1133">Transmembrane helix</keyword>
<feature type="transmembrane region" description="Helical" evidence="1">
    <location>
        <begin position="281"/>
        <end position="299"/>
    </location>
</feature>
<feature type="transmembrane region" description="Helical" evidence="1">
    <location>
        <begin position="109"/>
        <end position="138"/>
    </location>
</feature>
<evidence type="ECO:0000313" key="3">
    <source>
        <dbReference type="EMBL" id="MBB5516709.1"/>
    </source>
</evidence>
<dbReference type="EMBL" id="JACIJS010000008">
    <property type="protein sequence ID" value="MBB5516709.1"/>
    <property type="molecule type" value="Genomic_DNA"/>
</dbReference>
<comment type="caution">
    <text evidence="3">The sequence shown here is derived from an EMBL/GenBank/DDBJ whole genome shotgun (WGS) entry which is preliminary data.</text>
</comment>
<feature type="transmembrane region" description="Helical" evidence="1">
    <location>
        <begin position="158"/>
        <end position="176"/>
    </location>
</feature>
<gene>
    <name evidence="3" type="ORF">FHS89_002749</name>
</gene>
<feature type="domain" description="EamA" evidence="2">
    <location>
        <begin position="160"/>
        <end position="297"/>
    </location>
</feature>
<dbReference type="Proteomes" id="UP000553766">
    <property type="component" value="Unassembled WGS sequence"/>
</dbReference>
<dbReference type="InterPro" id="IPR037185">
    <property type="entry name" value="EmrE-like"/>
</dbReference>
<dbReference type="AlphaFoldDB" id="A0A840WNS3"/>
<dbReference type="InterPro" id="IPR000620">
    <property type="entry name" value="EamA_dom"/>
</dbReference>
<evidence type="ECO:0000256" key="1">
    <source>
        <dbReference type="SAM" id="Phobius"/>
    </source>
</evidence>
<dbReference type="Pfam" id="PF00892">
    <property type="entry name" value="EamA"/>
    <property type="match status" value="1"/>
</dbReference>
<dbReference type="Gene3D" id="1.10.3730.20">
    <property type="match status" value="1"/>
</dbReference>
<feature type="transmembrane region" description="Helical" evidence="1">
    <location>
        <begin position="35"/>
        <end position="53"/>
    </location>
</feature>
<proteinExistence type="predicted"/>
<name>A0A840WNS3_9RHOB</name>
<protein>
    <submittedName>
        <fullName evidence="3">Drug/metabolite transporter (DMT)-like permease</fullName>
    </submittedName>
</protein>
<reference evidence="3 4" key="1">
    <citation type="submission" date="2020-08" db="EMBL/GenBank/DDBJ databases">
        <title>Genomic Encyclopedia of Type Strains, Phase IV (KMG-IV): sequencing the most valuable type-strain genomes for metagenomic binning, comparative biology and taxonomic classification.</title>
        <authorList>
            <person name="Goeker M."/>
        </authorList>
    </citation>
    <scope>NUCLEOTIDE SEQUENCE [LARGE SCALE GENOMIC DNA]</scope>
    <source>
        <strain evidence="3 4">DSM 103377</strain>
    </source>
</reference>
<accession>A0A840WNS3</accession>
<keyword evidence="1" id="KW-0812">Transmembrane</keyword>
<keyword evidence="1" id="KW-0472">Membrane</keyword>
<dbReference type="GO" id="GO:0016020">
    <property type="term" value="C:membrane"/>
    <property type="evidence" value="ECO:0007669"/>
    <property type="project" value="InterPro"/>
</dbReference>
<feature type="transmembrane region" description="Helical" evidence="1">
    <location>
        <begin position="253"/>
        <end position="274"/>
    </location>
</feature>
<feature type="transmembrane region" description="Helical" evidence="1">
    <location>
        <begin position="188"/>
        <end position="214"/>
    </location>
</feature>
<organism evidence="3 4">
    <name type="scientific">Rubricella aquisinus</name>
    <dbReference type="NCBI Taxonomy" id="2028108"/>
    <lineage>
        <taxon>Bacteria</taxon>
        <taxon>Pseudomonadati</taxon>
        <taxon>Pseudomonadota</taxon>
        <taxon>Alphaproteobacteria</taxon>
        <taxon>Rhodobacterales</taxon>
        <taxon>Paracoccaceae</taxon>
        <taxon>Rubricella</taxon>
    </lineage>
</organism>
<dbReference type="RefSeq" id="WP_184012588.1">
    <property type="nucleotide sequence ID" value="NZ_JACIJS010000008.1"/>
</dbReference>
<sequence>MALWIPLTIMAAFLQNLRSAMQKAIKGRLSTTGAAYARFVYALPLAVLYVWGLEAAGGVRPDPNLTFLVYCTLGGASQILFTVVLLWMFNFRSFAVGTTFSKLEVVLIAGLGAVLLGDTVGPIGLVAIGIGALGTMLLAMTEARLTPGALLRGMTERVTLVGLLCAMLLGASSVFYRGAVLALDHPDFVIAAAYTLAVALALQTVMMGAWFVAFDRAELMRVLRHWRQAAPVGAVGMACSVCWFTAFTLQNAAYVRALGQVELLFTFLASVFFFREKVTGGQIAGILMIVGAILLLLLGEVA</sequence>
<feature type="transmembrane region" description="Helical" evidence="1">
    <location>
        <begin position="226"/>
        <end position="247"/>
    </location>
</feature>
<keyword evidence="4" id="KW-1185">Reference proteome</keyword>
<feature type="transmembrane region" description="Helical" evidence="1">
    <location>
        <begin position="65"/>
        <end position="89"/>
    </location>
</feature>
<evidence type="ECO:0000259" key="2">
    <source>
        <dbReference type="Pfam" id="PF00892"/>
    </source>
</evidence>